<evidence type="ECO:0000256" key="7">
    <source>
        <dbReference type="ARBA" id="ARBA00023136"/>
    </source>
</evidence>
<evidence type="ECO:0000256" key="4">
    <source>
        <dbReference type="ARBA" id="ARBA00022519"/>
    </source>
</evidence>
<name>A0A2C8FCT0_9BACT</name>
<keyword evidence="6 9" id="KW-1133">Transmembrane helix</keyword>
<accession>A0A2C8FCT0</accession>
<proteinExistence type="inferred from homology"/>
<protein>
    <submittedName>
        <fullName evidence="11">Tripartite ATP-independent periplasmic transporter DctQ component</fullName>
    </submittedName>
</protein>
<comment type="subcellular location">
    <subcellularLocation>
        <location evidence="1">Cell inner membrane</location>
        <topology evidence="1">Multi-pass membrane protein</topology>
    </subcellularLocation>
</comment>
<dbReference type="GO" id="GO:0005886">
    <property type="term" value="C:plasma membrane"/>
    <property type="evidence" value="ECO:0007669"/>
    <property type="project" value="UniProtKB-SubCell"/>
</dbReference>
<feature type="transmembrane region" description="Helical" evidence="9">
    <location>
        <begin position="140"/>
        <end position="162"/>
    </location>
</feature>
<dbReference type="GO" id="GO:0022857">
    <property type="term" value="F:transmembrane transporter activity"/>
    <property type="evidence" value="ECO:0007669"/>
    <property type="project" value="TreeGrafter"/>
</dbReference>
<gene>
    <name evidence="11" type="ORF">DPRO_3381</name>
</gene>
<feature type="domain" description="Tripartite ATP-independent periplasmic transporters DctQ component" evidence="10">
    <location>
        <begin position="38"/>
        <end position="166"/>
    </location>
</feature>
<sequence length="179" mass="20083">MGVSLPCTAIGESMSVTPKTILKNLDLIISGFFLSITVLVVIVNVGLRYLFQGGLFWAEEVATTSFIWSVFVGSAAAYRYKMHIGIDMVSRIGPPIWRKLVAVFVDIMMFVINAYIVYLSVLYIRANELKRTPVLDIPAIYVNFALTVGFSLMAAYALFFLYRDVRKLFRSEEEGIGEV</sequence>
<keyword evidence="5 9" id="KW-0812">Transmembrane</keyword>
<keyword evidence="7 9" id="KW-0472">Membrane</keyword>
<evidence type="ECO:0000256" key="9">
    <source>
        <dbReference type="SAM" id="Phobius"/>
    </source>
</evidence>
<evidence type="ECO:0000256" key="1">
    <source>
        <dbReference type="ARBA" id="ARBA00004429"/>
    </source>
</evidence>
<reference evidence="12" key="1">
    <citation type="submission" date="2017-09" db="EMBL/GenBank/DDBJ databases">
        <authorList>
            <person name="Regsiter A."/>
            <person name="William W."/>
        </authorList>
    </citation>
    <scope>NUCLEOTIDE SEQUENCE [LARGE SCALE GENOMIC DNA]</scope>
    <source>
        <strain evidence="12">500-1</strain>
    </source>
</reference>
<evidence type="ECO:0000256" key="2">
    <source>
        <dbReference type="ARBA" id="ARBA00022448"/>
    </source>
</evidence>
<feature type="transmembrane region" description="Helical" evidence="9">
    <location>
        <begin position="100"/>
        <end position="120"/>
    </location>
</feature>
<evidence type="ECO:0000313" key="11">
    <source>
        <dbReference type="EMBL" id="SOB60294.1"/>
    </source>
</evidence>
<evidence type="ECO:0000256" key="5">
    <source>
        <dbReference type="ARBA" id="ARBA00022692"/>
    </source>
</evidence>
<keyword evidence="2" id="KW-0813">Transport</keyword>
<dbReference type="InterPro" id="IPR007387">
    <property type="entry name" value="TRAP_DctQ"/>
</dbReference>
<evidence type="ECO:0000313" key="12">
    <source>
        <dbReference type="Proteomes" id="UP000219215"/>
    </source>
</evidence>
<keyword evidence="12" id="KW-1185">Reference proteome</keyword>
<comment type="similarity">
    <text evidence="8">Belongs to the TRAP transporter small permease family.</text>
</comment>
<keyword evidence="4" id="KW-0997">Cell inner membrane</keyword>
<evidence type="ECO:0000256" key="6">
    <source>
        <dbReference type="ARBA" id="ARBA00022989"/>
    </source>
</evidence>
<dbReference type="Pfam" id="PF04290">
    <property type="entry name" value="DctQ"/>
    <property type="match status" value="1"/>
</dbReference>
<evidence type="ECO:0000259" key="10">
    <source>
        <dbReference type="Pfam" id="PF04290"/>
    </source>
</evidence>
<dbReference type="EMBL" id="LT907975">
    <property type="protein sequence ID" value="SOB60294.1"/>
    <property type="molecule type" value="Genomic_DNA"/>
</dbReference>
<dbReference type="AlphaFoldDB" id="A0A2C8FCT0"/>
<feature type="transmembrane region" description="Helical" evidence="9">
    <location>
        <begin position="61"/>
        <end position="80"/>
    </location>
</feature>
<dbReference type="PANTHER" id="PTHR35011">
    <property type="entry name" value="2,3-DIKETO-L-GULONATE TRAP TRANSPORTER SMALL PERMEASE PROTEIN YIAM"/>
    <property type="match status" value="1"/>
</dbReference>
<dbReference type="PANTHER" id="PTHR35011:SF2">
    <property type="entry name" value="2,3-DIKETO-L-GULONATE TRAP TRANSPORTER SMALL PERMEASE PROTEIN YIAM"/>
    <property type="match status" value="1"/>
</dbReference>
<dbReference type="Proteomes" id="UP000219215">
    <property type="component" value="Chromosome DPRO"/>
</dbReference>
<feature type="transmembrane region" description="Helical" evidence="9">
    <location>
        <begin position="27"/>
        <end position="49"/>
    </location>
</feature>
<evidence type="ECO:0000256" key="8">
    <source>
        <dbReference type="ARBA" id="ARBA00038436"/>
    </source>
</evidence>
<evidence type="ECO:0000256" key="3">
    <source>
        <dbReference type="ARBA" id="ARBA00022475"/>
    </source>
</evidence>
<dbReference type="InterPro" id="IPR055348">
    <property type="entry name" value="DctQ"/>
</dbReference>
<keyword evidence="3" id="KW-1003">Cell membrane</keyword>
<dbReference type="GO" id="GO:0015740">
    <property type="term" value="P:C4-dicarboxylate transport"/>
    <property type="evidence" value="ECO:0007669"/>
    <property type="project" value="TreeGrafter"/>
</dbReference>
<organism evidence="11 12">
    <name type="scientific">Pseudodesulfovibrio profundus</name>
    <dbReference type="NCBI Taxonomy" id="57320"/>
    <lineage>
        <taxon>Bacteria</taxon>
        <taxon>Pseudomonadati</taxon>
        <taxon>Thermodesulfobacteriota</taxon>
        <taxon>Desulfovibrionia</taxon>
        <taxon>Desulfovibrionales</taxon>
        <taxon>Desulfovibrionaceae</taxon>
    </lineage>
</organism>
<dbReference type="KEGG" id="pprf:DPRO_3381"/>